<dbReference type="InterPro" id="IPR030802">
    <property type="entry name" value="Permease_MalE"/>
</dbReference>
<feature type="transmembrane region" description="Helical" evidence="1">
    <location>
        <begin position="147"/>
        <end position="170"/>
    </location>
</feature>
<evidence type="ECO:0000256" key="1">
    <source>
        <dbReference type="SAM" id="Phobius"/>
    </source>
</evidence>
<evidence type="ECO:0000313" key="2">
    <source>
        <dbReference type="EMBL" id="GAA5149984.1"/>
    </source>
</evidence>
<name>A0ABP9PPC4_9PSEU</name>
<feature type="transmembrane region" description="Helical" evidence="1">
    <location>
        <begin position="245"/>
        <end position="263"/>
    </location>
</feature>
<keyword evidence="3" id="KW-1185">Reference proteome</keyword>
<feature type="transmembrane region" description="Helical" evidence="1">
    <location>
        <begin position="53"/>
        <end position="77"/>
    </location>
</feature>
<gene>
    <name evidence="2" type="ORF">GCM10023321_14710</name>
</gene>
<keyword evidence="1" id="KW-0812">Transmembrane</keyword>
<dbReference type="Proteomes" id="UP001428817">
    <property type="component" value="Unassembled WGS sequence"/>
</dbReference>
<feature type="transmembrane region" description="Helical" evidence="1">
    <location>
        <begin position="177"/>
        <end position="198"/>
    </location>
</feature>
<accession>A0ABP9PPC4</accession>
<sequence length="273" mass="29159">MATGHAETTRSGRLADRPLAALANAADVARFGGEALRSLGGARRYGSEVLRQTGIVILSSGLVIWLMEFVIGAVFAVQGNYISSQFGAKGYVGVFPALGGLRATAPEMWGWILSAKVGCGLVAEIGSMRISEEIDALEVMGIPPKPYLVGTRILAAWISMPFLYLVGLALSHVGSYLVIIHMLETVSVGGFFQVFWAFQSPIDLVYSMFWMMILGTLIVLVACYFGYTASGGPVEVGQNTAKSMVVNMVLVSVIGMFCQQLFWGGFPNAPIGN</sequence>
<dbReference type="Pfam" id="PF02405">
    <property type="entry name" value="MlaE"/>
    <property type="match status" value="1"/>
</dbReference>
<evidence type="ECO:0000313" key="3">
    <source>
        <dbReference type="Proteomes" id="UP001428817"/>
    </source>
</evidence>
<keyword evidence="1" id="KW-1133">Transmembrane helix</keyword>
<keyword evidence="1" id="KW-0472">Membrane</keyword>
<protein>
    <submittedName>
        <fullName evidence="2">ABC transporter permease</fullName>
    </submittedName>
</protein>
<organism evidence="2 3">
    <name type="scientific">Pseudonocardia eucalypti</name>
    <dbReference type="NCBI Taxonomy" id="648755"/>
    <lineage>
        <taxon>Bacteria</taxon>
        <taxon>Bacillati</taxon>
        <taxon>Actinomycetota</taxon>
        <taxon>Actinomycetes</taxon>
        <taxon>Pseudonocardiales</taxon>
        <taxon>Pseudonocardiaceae</taxon>
        <taxon>Pseudonocardia</taxon>
    </lineage>
</organism>
<comment type="caution">
    <text evidence="2">The sequence shown here is derived from an EMBL/GenBank/DDBJ whole genome shotgun (WGS) entry which is preliminary data.</text>
</comment>
<proteinExistence type="predicted"/>
<feature type="transmembrane region" description="Helical" evidence="1">
    <location>
        <begin position="204"/>
        <end position="225"/>
    </location>
</feature>
<dbReference type="RefSeq" id="WP_185060989.1">
    <property type="nucleotide sequence ID" value="NZ_BAABJP010000005.1"/>
</dbReference>
<reference evidence="3" key="1">
    <citation type="journal article" date="2019" name="Int. J. Syst. Evol. Microbiol.">
        <title>The Global Catalogue of Microorganisms (GCM) 10K type strain sequencing project: providing services to taxonomists for standard genome sequencing and annotation.</title>
        <authorList>
            <consortium name="The Broad Institute Genomics Platform"/>
            <consortium name="The Broad Institute Genome Sequencing Center for Infectious Disease"/>
            <person name="Wu L."/>
            <person name="Ma J."/>
        </authorList>
    </citation>
    <scope>NUCLEOTIDE SEQUENCE [LARGE SCALE GENOMIC DNA]</scope>
    <source>
        <strain evidence="3">JCM 18303</strain>
    </source>
</reference>
<dbReference type="PANTHER" id="PTHR30188:SF13">
    <property type="entry name" value="CONSERVED HYPOTHETICAL INTEGRAL MEMBRANE PROTEIN YRBE3B"/>
    <property type="match status" value="1"/>
</dbReference>
<dbReference type="EMBL" id="BAABJP010000005">
    <property type="protein sequence ID" value="GAA5149984.1"/>
    <property type="molecule type" value="Genomic_DNA"/>
</dbReference>
<dbReference type="PANTHER" id="PTHR30188">
    <property type="entry name" value="ABC TRANSPORTER PERMEASE PROTEIN-RELATED"/>
    <property type="match status" value="1"/>
</dbReference>